<dbReference type="GO" id="GO:0030133">
    <property type="term" value="C:transport vesicle"/>
    <property type="evidence" value="ECO:0007669"/>
    <property type="project" value="TreeGrafter"/>
</dbReference>
<feature type="compositionally biased region" description="Low complexity" evidence="18">
    <location>
        <begin position="536"/>
        <end position="548"/>
    </location>
</feature>
<accession>A0A9D3NR97</accession>
<evidence type="ECO:0000259" key="20">
    <source>
        <dbReference type="SMART" id="SM00650"/>
    </source>
</evidence>
<dbReference type="InterPro" id="IPR029063">
    <property type="entry name" value="SAM-dependent_MTases_sf"/>
</dbReference>
<organism evidence="21 22">
    <name type="scientific">Hemibagrus wyckioides</name>
    <dbReference type="NCBI Taxonomy" id="337641"/>
    <lineage>
        <taxon>Eukaryota</taxon>
        <taxon>Metazoa</taxon>
        <taxon>Chordata</taxon>
        <taxon>Craniata</taxon>
        <taxon>Vertebrata</taxon>
        <taxon>Euteleostomi</taxon>
        <taxon>Actinopterygii</taxon>
        <taxon>Neopterygii</taxon>
        <taxon>Teleostei</taxon>
        <taxon>Ostariophysi</taxon>
        <taxon>Siluriformes</taxon>
        <taxon>Bagridae</taxon>
        <taxon>Hemibagrus</taxon>
    </lineage>
</organism>
<dbReference type="InterPro" id="IPR020598">
    <property type="entry name" value="rRNA_Ade_methylase_Trfase_N"/>
</dbReference>
<dbReference type="GO" id="GO:0005886">
    <property type="term" value="C:plasma membrane"/>
    <property type="evidence" value="ECO:0007669"/>
    <property type="project" value="TreeGrafter"/>
</dbReference>
<dbReference type="SMART" id="SM00650">
    <property type="entry name" value="rADc"/>
    <property type="match status" value="1"/>
</dbReference>
<reference evidence="21 22" key="1">
    <citation type="submission" date="2021-06" db="EMBL/GenBank/DDBJ databases">
        <title>Chromosome-level genome assembly of the red-tail catfish (Hemibagrus wyckioides).</title>
        <authorList>
            <person name="Shao F."/>
        </authorList>
    </citation>
    <scope>NUCLEOTIDE SEQUENCE [LARGE SCALE GENOMIC DNA]</scope>
    <source>
        <strain evidence="21">EC202008001</strain>
        <tissue evidence="21">Blood</tissue>
    </source>
</reference>
<dbReference type="FunFam" id="3.40.50.150:FF:000209">
    <property type="entry name" value="rRNA adenine N(6)-methyltransferase"/>
    <property type="match status" value="1"/>
</dbReference>
<keyword evidence="22" id="KW-1185">Reference proteome</keyword>
<keyword evidence="10" id="KW-0496">Mitochondrion</keyword>
<feature type="compositionally biased region" description="Basic and acidic residues" evidence="18">
    <location>
        <begin position="803"/>
        <end position="812"/>
    </location>
</feature>
<comment type="subcellular location">
    <subcellularLocation>
        <location evidence="1">Mitochondrion</location>
    </subcellularLocation>
</comment>
<sequence length="997" mass="111584">MSVCSRSRVLVRSVKVLLAPPPGWRSLSTSACVFSVGEWRRASVGGCRVEQASRSSGRTCRNLSAAAANFLNQLRPLSRYDPLDLGEVEENTRKALTCRHLRRFIIDPELARVVTEHLTPDIDEGKAVIFECNPGPGVLTRTLLNCGAHRVVALESDKSFLPELQELESKLDGQLQVVHCDFFKLDPIGQGSMKPPAMFSEKLFTQLGISEVPWTADVPVKVVGIFSQRNERNMLWKLIYALYERLSVFRYGRVELIMFISEREYTKLAARPGDFRNYQALSALWQMACDVELLHQEPWTSFVTASKHGGPAIPKSTHVPNDHLCLVRITPREDFFSSSVTPFNSSTLVMMVKQCLTKRRCRLIDKLDSWSAGSGTNILLQMGLFEDVMTGQISPNEYKRMFELMEKSEEFTQSWLYDEILENTKNTGSDRSVLFVCMCICVLLMNEGRWSSDSDLKNEVGSTRVPDQNQNSHQLRMLEEEEEEEGVQGGHAHLHQNLNHDFTNNNGAGEEEEEEEEDEEMESTSGACSPELIRDSSSLSCSPSGPLSPEEIPVGVFSPRDLSHCISESLSVLEERGDDAALPLRLHQIAECLVQDEDYERAMHFLQLERLYHERVLSNIANLQEAWVSRWRCSRSVGNSLPHCDLNSEHLDKLKHICMTHRQPSWSSNTCDLVHRISVNGESCVEKNITSESPCSDKSGMLKQDDVSPREGDPDCLAQQRQPTNLCDSASSPPTSSPQTTPTLVMTESLTANIREKVEKQSEREEKSEGEEEQEMERTPQEVGKKAEPGGIGKEAEPGGGRVEVEPERGGIEAEPVESDPKKEEMINEGVEKVSHTELDKGAEEQEEEVNETVEALELEEELQRPEDAMLDLLAKRIQVEEITPASGLVSILKRRVCDGGDDISSTNKPPTKRRVRFHVPEDGLDQDEVGGDSWLLLLLLCLVTVVISVGGTALYCAFSDAQSNVCTDFSHNIDFYMGKVQRSVDDITHFFSSSGS</sequence>
<evidence type="ECO:0000313" key="21">
    <source>
        <dbReference type="EMBL" id="KAG7328061.1"/>
    </source>
</evidence>
<keyword evidence="11" id="KW-0804">Transcription</keyword>
<evidence type="ECO:0000256" key="12">
    <source>
        <dbReference type="ARBA" id="ARBA00029708"/>
    </source>
</evidence>
<feature type="compositionally biased region" description="Basic and acidic residues" evidence="18">
    <location>
        <begin position="754"/>
        <end position="767"/>
    </location>
</feature>
<comment type="subunit">
    <text evidence="16">Homodimer. Component of the mitochondrial transcription initiation complex, composed at least of TFB2M, TFAM and POLRMT. In this complex TFAM recruits POLRMT to the promoter whereas TFB2M induces structural changes in POLRMT to enable promoter opening and trapping of the DNA non-template strand. Interacts with mitochondrial RNA polymerase POLRMT. Interacts with TFAM.</text>
</comment>
<dbReference type="AlphaFoldDB" id="A0A9D3NR97"/>
<dbReference type="Proteomes" id="UP000824219">
    <property type="component" value="Linkage Group LG09"/>
</dbReference>
<feature type="region of interest" description="Disordered" evidence="18">
    <location>
        <begin position="453"/>
        <end position="472"/>
    </location>
</feature>
<proteinExistence type="inferred from homology"/>
<dbReference type="Pfam" id="PF22883">
    <property type="entry name" value="Consortin_N"/>
    <property type="match status" value="1"/>
</dbReference>
<dbReference type="EMBL" id="JAHKSW010000009">
    <property type="protein sequence ID" value="KAG7328061.1"/>
    <property type="molecule type" value="Genomic_DNA"/>
</dbReference>
<dbReference type="GO" id="GO:0071253">
    <property type="term" value="F:connexin binding"/>
    <property type="evidence" value="ECO:0007669"/>
    <property type="project" value="InterPro"/>
</dbReference>
<dbReference type="GO" id="GO:0000179">
    <property type="term" value="F:rRNA (adenine-N6,N6-)-dimethyltransferase activity"/>
    <property type="evidence" value="ECO:0007669"/>
    <property type="project" value="UniProtKB-UniRule"/>
</dbReference>
<feature type="region of interest" description="Disordered" evidence="18">
    <location>
        <begin position="690"/>
        <end position="825"/>
    </location>
</feature>
<keyword evidence="6 17" id="KW-0949">S-adenosyl-L-methionine</keyword>
<feature type="compositionally biased region" description="Basic and acidic residues" evidence="18">
    <location>
        <begin position="776"/>
        <end position="788"/>
    </location>
</feature>
<keyword evidence="19" id="KW-1133">Transmembrane helix</keyword>
<evidence type="ECO:0000256" key="2">
    <source>
        <dbReference type="ARBA" id="ARBA00018369"/>
    </source>
</evidence>
<feature type="binding site" evidence="17">
    <location>
        <position position="105"/>
    </location>
    <ligand>
        <name>S-adenosyl-L-methionine</name>
        <dbReference type="ChEBI" id="CHEBI:59789"/>
    </ligand>
</feature>
<evidence type="ECO:0000256" key="16">
    <source>
        <dbReference type="ARBA" id="ARBA00062295"/>
    </source>
</evidence>
<evidence type="ECO:0000256" key="10">
    <source>
        <dbReference type="ARBA" id="ARBA00023128"/>
    </source>
</evidence>
<feature type="compositionally biased region" description="Acidic residues" evidence="18">
    <location>
        <begin position="509"/>
        <end position="522"/>
    </location>
</feature>
<dbReference type="PANTHER" id="PTHR28581:SF1">
    <property type="entry name" value="CONSORTIN"/>
    <property type="match status" value="1"/>
</dbReference>
<evidence type="ECO:0000256" key="6">
    <source>
        <dbReference type="ARBA" id="ARBA00022691"/>
    </source>
</evidence>
<evidence type="ECO:0000256" key="9">
    <source>
        <dbReference type="ARBA" id="ARBA00023015"/>
    </source>
</evidence>
<keyword evidence="19" id="KW-0472">Membrane</keyword>
<feature type="compositionally biased region" description="Low complexity" evidence="18">
    <location>
        <begin position="731"/>
        <end position="743"/>
    </location>
</feature>
<dbReference type="PROSITE" id="PS51689">
    <property type="entry name" value="SAM_RNA_A_N6_MT"/>
    <property type="match status" value="1"/>
</dbReference>
<feature type="compositionally biased region" description="Basic and acidic residues" evidence="18">
    <location>
        <begin position="703"/>
        <end position="713"/>
    </location>
</feature>
<evidence type="ECO:0000256" key="5">
    <source>
        <dbReference type="ARBA" id="ARBA00022679"/>
    </source>
</evidence>
<keyword evidence="3" id="KW-0698">rRNA processing</keyword>
<dbReference type="PANTHER" id="PTHR28581">
    <property type="entry name" value="CONSORTIN"/>
    <property type="match status" value="1"/>
</dbReference>
<feature type="compositionally biased region" description="Polar residues" evidence="18">
    <location>
        <begin position="496"/>
        <end position="507"/>
    </location>
</feature>
<dbReference type="Gene3D" id="3.40.50.150">
    <property type="entry name" value="Vaccinia Virus protein VP39"/>
    <property type="match status" value="1"/>
</dbReference>
<evidence type="ECO:0000313" key="22">
    <source>
        <dbReference type="Proteomes" id="UP000824219"/>
    </source>
</evidence>
<dbReference type="GO" id="GO:0003723">
    <property type="term" value="F:RNA binding"/>
    <property type="evidence" value="ECO:0007669"/>
    <property type="project" value="UniProtKB-UniRule"/>
</dbReference>
<evidence type="ECO:0000256" key="15">
    <source>
        <dbReference type="ARBA" id="ARBA00052995"/>
    </source>
</evidence>
<evidence type="ECO:0000256" key="8">
    <source>
        <dbReference type="ARBA" id="ARBA00022946"/>
    </source>
</evidence>
<dbReference type="GO" id="GO:0042998">
    <property type="term" value="P:positive regulation of Golgi to plasma membrane protein transport"/>
    <property type="evidence" value="ECO:0007669"/>
    <property type="project" value="InterPro"/>
</dbReference>
<dbReference type="GO" id="GO:0005739">
    <property type="term" value="C:mitochondrion"/>
    <property type="evidence" value="ECO:0007669"/>
    <property type="project" value="UniProtKB-SubCell"/>
</dbReference>
<dbReference type="InterPro" id="IPR028129">
    <property type="entry name" value="Consortin_C"/>
</dbReference>
<evidence type="ECO:0000256" key="13">
    <source>
        <dbReference type="ARBA" id="ARBA00031609"/>
    </source>
</evidence>
<comment type="caution">
    <text evidence="17">Lacks conserved residue(s) required for the propagation of feature annotation.</text>
</comment>
<dbReference type="InterPro" id="IPR054132">
    <property type="entry name" value="Consortin_N"/>
</dbReference>
<evidence type="ECO:0000256" key="4">
    <source>
        <dbReference type="ARBA" id="ARBA00022603"/>
    </source>
</evidence>
<name>A0A9D3NR97_9TELE</name>
<dbReference type="GO" id="GO:0005802">
    <property type="term" value="C:trans-Golgi network"/>
    <property type="evidence" value="ECO:0007669"/>
    <property type="project" value="InterPro"/>
</dbReference>
<evidence type="ECO:0000256" key="17">
    <source>
        <dbReference type="PROSITE-ProRule" id="PRU01026"/>
    </source>
</evidence>
<keyword evidence="4 17" id="KW-0489">Methyltransferase</keyword>
<comment type="caution">
    <text evidence="21">The sequence shown here is derived from an EMBL/GenBank/DDBJ whole genome shotgun (WGS) entry which is preliminary data.</text>
</comment>
<evidence type="ECO:0000256" key="7">
    <source>
        <dbReference type="ARBA" id="ARBA00022884"/>
    </source>
</evidence>
<gene>
    <name evidence="21" type="ORF">KOW79_008005</name>
</gene>
<evidence type="ECO:0000256" key="3">
    <source>
        <dbReference type="ARBA" id="ARBA00022552"/>
    </source>
</evidence>
<feature type="binding site" evidence="17">
    <location>
        <position position="155"/>
    </location>
    <ligand>
        <name>S-adenosyl-L-methionine</name>
        <dbReference type="ChEBI" id="CHEBI:59789"/>
    </ligand>
</feature>
<dbReference type="Pfam" id="PF00398">
    <property type="entry name" value="RrnaAD"/>
    <property type="match status" value="1"/>
</dbReference>
<protein>
    <recommendedName>
        <fullName evidence="2">Dimethyladenosine transferase 2, mitochondrial</fullName>
    </recommendedName>
    <alternativeName>
        <fullName evidence="12">Mitochondrial 12S rRNA dimethylase 2</fullName>
    </alternativeName>
    <alternativeName>
        <fullName evidence="13">Mitochondrial transcription factor B2</fullName>
    </alternativeName>
    <alternativeName>
        <fullName evidence="14">S-adenosylmethionine-6-N', N'-adenosyl(rRNA) dimethyltransferase 2</fullName>
    </alternativeName>
</protein>
<feature type="domain" description="Ribosomal RNA adenine methylase transferase N-terminal" evidence="20">
    <location>
        <begin position="110"/>
        <end position="333"/>
    </location>
</feature>
<dbReference type="InterPro" id="IPR001737">
    <property type="entry name" value="KsgA/Erm"/>
</dbReference>
<feature type="compositionally biased region" description="Polar residues" evidence="18">
    <location>
        <begin position="719"/>
        <end position="730"/>
    </location>
</feature>
<dbReference type="SUPFAM" id="SSF53335">
    <property type="entry name" value="S-adenosyl-L-methionine-dependent methyltransferases"/>
    <property type="match status" value="1"/>
</dbReference>
<evidence type="ECO:0000256" key="1">
    <source>
        <dbReference type="ARBA" id="ARBA00004173"/>
    </source>
</evidence>
<evidence type="ECO:0000256" key="18">
    <source>
        <dbReference type="SAM" id="MobiDB-lite"/>
    </source>
</evidence>
<evidence type="ECO:0000256" key="11">
    <source>
        <dbReference type="ARBA" id="ARBA00023163"/>
    </source>
</evidence>
<keyword evidence="9" id="KW-0805">Transcription regulation</keyword>
<feature type="region of interest" description="Disordered" evidence="18">
    <location>
        <begin position="495"/>
        <end position="548"/>
    </location>
</feature>
<dbReference type="OrthoDB" id="9895503at2759"/>
<keyword evidence="8" id="KW-0809">Transit peptide</keyword>
<comment type="catalytic activity">
    <reaction evidence="15">
        <text>adenosine in rRNA + S-adenosyl-L-methionine = N(6)-methyladenosine in rRNA + S-adenosyl-L-homocysteine + H(+)</text>
        <dbReference type="Rhea" id="RHEA:58728"/>
        <dbReference type="Rhea" id="RHEA-COMP:15198"/>
        <dbReference type="Rhea" id="RHEA-COMP:15199"/>
        <dbReference type="ChEBI" id="CHEBI:15378"/>
        <dbReference type="ChEBI" id="CHEBI:57856"/>
        <dbReference type="ChEBI" id="CHEBI:59789"/>
        <dbReference type="ChEBI" id="CHEBI:74411"/>
        <dbReference type="ChEBI" id="CHEBI:74449"/>
    </reaction>
</comment>
<comment type="similarity">
    <text evidence="17">Belongs to the class I-like SAM-binding methyltransferase superfamily. rRNA adenine N(6)-methyltransferase family.</text>
</comment>
<feature type="compositionally biased region" description="Gly residues" evidence="18">
    <location>
        <begin position="790"/>
        <end position="802"/>
    </location>
</feature>
<evidence type="ECO:0000256" key="19">
    <source>
        <dbReference type="SAM" id="Phobius"/>
    </source>
</evidence>
<dbReference type="Pfam" id="PF15281">
    <property type="entry name" value="Consortin_C"/>
    <property type="match status" value="1"/>
</dbReference>
<feature type="binding site" evidence="17">
    <location>
        <position position="181"/>
    </location>
    <ligand>
        <name>S-adenosyl-L-methionine</name>
        <dbReference type="ChEBI" id="CHEBI:59789"/>
    </ligand>
</feature>
<feature type="transmembrane region" description="Helical" evidence="19">
    <location>
        <begin position="935"/>
        <end position="959"/>
    </location>
</feature>
<dbReference type="InterPro" id="IPR042318">
    <property type="entry name" value="Consortin"/>
</dbReference>
<keyword evidence="5 17" id="KW-0808">Transferase</keyword>
<evidence type="ECO:0000256" key="14">
    <source>
        <dbReference type="ARBA" id="ARBA00032796"/>
    </source>
</evidence>
<keyword evidence="7 17" id="KW-0694">RNA-binding</keyword>
<keyword evidence="19" id="KW-0812">Transmembrane</keyword>